<proteinExistence type="predicted"/>
<dbReference type="InterPro" id="IPR015943">
    <property type="entry name" value="WD40/YVTN_repeat-like_dom_sf"/>
</dbReference>
<dbReference type="EMBL" id="OV170227">
    <property type="protein sequence ID" value="CAH0728213.1"/>
    <property type="molecule type" value="Genomic_DNA"/>
</dbReference>
<name>A0A8J9VRL9_9NEOP</name>
<evidence type="ECO:0000313" key="3">
    <source>
        <dbReference type="Proteomes" id="UP000838878"/>
    </source>
</evidence>
<dbReference type="InterPro" id="IPR001680">
    <property type="entry name" value="WD40_rpt"/>
</dbReference>
<dbReference type="InterPro" id="IPR036322">
    <property type="entry name" value="WD40_repeat_dom_sf"/>
</dbReference>
<dbReference type="PANTHER" id="PTHR14435">
    <property type="entry name" value="ZINC FINGER PROTEIN 106"/>
    <property type="match status" value="1"/>
</dbReference>
<evidence type="ECO:0008006" key="4">
    <source>
        <dbReference type="Google" id="ProtNLM"/>
    </source>
</evidence>
<dbReference type="SMART" id="SM00320">
    <property type="entry name" value="WD40"/>
    <property type="match status" value="5"/>
</dbReference>
<feature type="compositionally biased region" description="Polar residues" evidence="1">
    <location>
        <begin position="265"/>
        <end position="274"/>
    </location>
</feature>
<gene>
    <name evidence="2" type="ORF">BINO364_LOCUS13458</name>
</gene>
<feature type="compositionally biased region" description="Basic residues" evidence="1">
    <location>
        <begin position="1086"/>
        <end position="1104"/>
    </location>
</feature>
<dbReference type="Gene3D" id="2.130.10.10">
    <property type="entry name" value="YVTN repeat-like/Quinoprotein amine dehydrogenase"/>
    <property type="match status" value="2"/>
</dbReference>
<keyword evidence="3" id="KW-1185">Reference proteome</keyword>
<sequence length="1549" mass="176810">MMRRGHTGIGGWRNENPRHFRPRNGGNPHFRTSRNFRLLDTPRFPPPSSRSIRPQFHTHSENQEQNISDHSDRNRYRINRHNRHNDYQKKHHHGERQILPMLQQSRHSIDNHRNTFSDSSNCYENNAIHVNSMGDVDHRQFNTHMREPYRQGPFINPWEPDTNIQQPIERSHNKPHSSEGDVYKASAYTGHRPPASDHYGCNPTHSFSTSDNSRTFSRSVDDTVDIVRRRLLNRNEVQSVSENYDNNQNTTDFENQRLTDCTPTDCLPNNQQEQPTKKRYQKQKHIEKSNCAKIKNKIVHQLFKMDKEKIHKLMDNPNSSHKFEYAISSLITESQNSFNKHLRSAAEKSLCSTSAEFMQNDNNTIYEDTFLKQMQCILDPQDTVFLEDIKPIVMAELTKVLQIDELEQKFNVSEDEQLYVHSENTHTYNQYPNQSYNQYGYEDYPQSSTYSHNLSHTRNTRPKSAEGIADSNISYENNKQNYDASQPIFHRQPRSKSYNYHEVSTSSVNEFYHRPHHDSESVEDVKRTAQEQYFNTNTEQISEEDDPFAELDQQYHVAVDHDFIENDDIPIPNQSNTYNIDSNIIKNELKVEPDSPDKSSKIMVDIIDSQLQDTAKSPLKSFLTANTCTSENSKNDRMKAISDISNSSNLLLQDKDINSVHEDRNEKFHSDSKDMTKDGDKNDNPAYTLKSSTSLNSRKRSIDQRPSHRKEKRKKVESCQSESVLNKNIIINVNDCASKASEKCEAPKSIFNLFFSKEENKTASKDNKKVVSNDKNYTEKHVKRKETPKKPTNIKNRKDSTSSQPTSPTENNSNNSNQTPTKQDSKITLKTIDMFTEQPRKINVNRHHAHRNTALIPSGVPKIGIEKTEKPKVPFSRQIIKRHVAVQVFKKYPSKVTQTERKKFATKAVQTDLIVSEKPGIKSNDAFERMKEIDLEIQVLLQEKFKLYNSIEAKESGTNSMQTLGMTVLNVNPFDEENEITSDVLAEDTIVDDFTNIPVEELEKIALESVSHEQINETPKLEKRGRRRKISRNDSIKSASPVSVGRRKNSKPKSPNISLIEQIITDDRPLEDIISLDDLEVPQIKTKSKTQKKQTARKRSHCKRSPATNIEMKDCSVVLMRIDCSQYINRTQSHEVEAESVEEDESNKKDENTINVTIETERQTSIKHDENIFVESVVNDLDIDMLDVSEDIVVGDSCEVKSLEDKEAIESVPVPISEEIILDNSQSSLEEALPVMSQGDECKVYDYSADENLRRDSVVVSGNADAVLAIECVETNFLAACLDGNVYYFNSEGQLITTLRGSNLAVTCLTIVKEKHGTTVYTGSLDSRIRYYDLETGLEKGPECNVLSPIQTMDRAWDTVFVGTRTGFVLQFECKNNMLIPVSSVKFSDQSILALRAMKEGPRKVLLVAARSENVTIKDAQTGLLLRTLAGPKMTVYTLLYEDGKVYCGTSNHQIHVFDYTSGSHVGTHEGGKGAVCLRATGGLLFAGCYDGCVYVYREGEGQPFAQIRGPSLMLLSLAVVGSKIIAGYKDRSLYIWKIPLCILQEMIL</sequence>
<feature type="region of interest" description="Disordered" evidence="1">
    <location>
        <begin position="265"/>
        <end position="286"/>
    </location>
</feature>
<feature type="compositionally biased region" description="Low complexity" evidence="1">
    <location>
        <begin position="801"/>
        <end position="821"/>
    </location>
</feature>
<feature type="region of interest" description="Disordered" evidence="1">
    <location>
        <begin position="761"/>
        <end position="827"/>
    </location>
</feature>
<accession>A0A8J9VRL9</accession>
<dbReference type="PANTHER" id="PTHR14435:SF2">
    <property type="entry name" value="ZINC FINGER PROTEIN 106"/>
    <property type="match status" value="1"/>
</dbReference>
<feature type="non-terminal residue" evidence="2">
    <location>
        <position position="1549"/>
    </location>
</feature>
<evidence type="ECO:0000256" key="1">
    <source>
        <dbReference type="SAM" id="MobiDB-lite"/>
    </source>
</evidence>
<feature type="compositionally biased region" description="Basic and acidic residues" evidence="1">
    <location>
        <begin position="660"/>
        <end position="683"/>
    </location>
</feature>
<dbReference type="Pfam" id="PF00400">
    <property type="entry name" value="WD40"/>
    <property type="match status" value="1"/>
</dbReference>
<dbReference type="Proteomes" id="UP000838878">
    <property type="component" value="Chromosome 7"/>
</dbReference>
<dbReference type="OrthoDB" id="10002522at2759"/>
<dbReference type="InterPro" id="IPR042622">
    <property type="entry name" value="Znf106"/>
</dbReference>
<feature type="region of interest" description="Disordered" evidence="1">
    <location>
        <begin position="1013"/>
        <end position="1057"/>
    </location>
</feature>
<protein>
    <recommendedName>
        <fullName evidence="4">Zinc finger protein 106</fullName>
    </recommendedName>
</protein>
<dbReference type="SUPFAM" id="SSF50978">
    <property type="entry name" value="WD40 repeat-like"/>
    <property type="match status" value="1"/>
</dbReference>
<reference evidence="2" key="1">
    <citation type="submission" date="2021-12" db="EMBL/GenBank/DDBJ databases">
        <authorList>
            <person name="Martin H S."/>
        </authorList>
    </citation>
    <scope>NUCLEOTIDE SEQUENCE</scope>
</reference>
<organism evidence="2 3">
    <name type="scientific">Brenthis ino</name>
    <name type="common">lesser marbled fritillary</name>
    <dbReference type="NCBI Taxonomy" id="405034"/>
    <lineage>
        <taxon>Eukaryota</taxon>
        <taxon>Metazoa</taxon>
        <taxon>Ecdysozoa</taxon>
        <taxon>Arthropoda</taxon>
        <taxon>Hexapoda</taxon>
        <taxon>Insecta</taxon>
        <taxon>Pterygota</taxon>
        <taxon>Neoptera</taxon>
        <taxon>Endopterygota</taxon>
        <taxon>Lepidoptera</taxon>
        <taxon>Glossata</taxon>
        <taxon>Ditrysia</taxon>
        <taxon>Papilionoidea</taxon>
        <taxon>Nymphalidae</taxon>
        <taxon>Heliconiinae</taxon>
        <taxon>Argynnini</taxon>
        <taxon>Brenthis</taxon>
    </lineage>
</organism>
<feature type="compositionally biased region" description="Basic and acidic residues" evidence="1">
    <location>
        <begin position="1013"/>
        <end position="1022"/>
    </location>
</feature>
<feature type="compositionally biased region" description="Basic and acidic residues" evidence="1">
    <location>
        <begin position="761"/>
        <end position="780"/>
    </location>
</feature>
<evidence type="ECO:0000313" key="2">
    <source>
        <dbReference type="EMBL" id="CAH0728213.1"/>
    </source>
</evidence>
<feature type="region of interest" description="Disordered" evidence="1">
    <location>
        <begin position="660"/>
        <end position="720"/>
    </location>
</feature>
<feature type="region of interest" description="Disordered" evidence="1">
    <location>
        <begin position="1"/>
        <end position="75"/>
    </location>
</feature>
<dbReference type="GO" id="GO:0003723">
    <property type="term" value="F:RNA binding"/>
    <property type="evidence" value="ECO:0007669"/>
    <property type="project" value="InterPro"/>
</dbReference>
<feature type="region of interest" description="Disordered" evidence="1">
    <location>
        <begin position="1085"/>
        <end position="1105"/>
    </location>
</feature>
<feature type="compositionally biased region" description="Basic and acidic residues" evidence="1">
    <location>
        <begin position="58"/>
        <end position="75"/>
    </location>
</feature>